<dbReference type="PANTHER" id="PTHR38011:SF11">
    <property type="entry name" value="2,5-DIAMINO-6-RIBOSYLAMINO-4(3H)-PYRIMIDINONE 5'-PHOSPHATE REDUCTASE"/>
    <property type="match status" value="1"/>
</dbReference>
<dbReference type="GO" id="GO:0008703">
    <property type="term" value="F:5-amino-6-(5-phosphoribosylamino)uracil reductase activity"/>
    <property type="evidence" value="ECO:0007669"/>
    <property type="project" value="InterPro"/>
</dbReference>
<proteinExistence type="predicted"/>
<dbReference type="RefSeq" id="WP_057705416.1">
    <property type="nucleotide sequence ID" value="NZ_JQCL01000013.1"/>
</dbReference>
<dbReference type="Pfam" id="PF01872">
    <property type="entry name" value="RibD_C"/>
    <property type="match status" value="1"/>
</dbReference>
<name>A0A0R2MRM9_9LACO</name>
<keyword evidence="3" id="KW-1185">Reference proteome</keyword>
<feature type="domain" description="Bacterial bifunctional deaminase-reductase C-terminal" evidence="1">
    <location>
        <begin position="3"/>
        <end position="167"/>
    </location>
</feature>
<protein>
    <submittedName>
        <fullName evidence="2">Dihydrofolate reductase</fullName>
    </submittedName>
</protein>
<dbReference type="EMBL" id="JQCL01000013">
    <property type="protein sequence ID" value="KRO14445.1"/>
    <property type="molecule type" value="Genomic_DNA"/>
</dbReference>
<dbReference type="PATRIC" id="fig|942150.3.peg.1337"/>
<accession>A0A0R2MRM9</accession>
<organism evidence="2 3">
    <name type="scientific">Lactiplantibacillus xiangfangensis</name>
    <dbReference type="NCBI Taxonomy" id="942150"/>
    <lineage>
        <taxon>Bacteria</taxon>
        <taxon>Bacillati</taxon>
        <taxon>Bacillota</taxon>
        <taxon>Bacilli</taxon>
        <taxon>Lactobacillales</taxon>
        <taxon>Lactobacillaceae</taxon>
        <taxon>Lactiplantibacillus</taxon>
    </lineage>
</organism>
<reference evidence="2 3" key="1">
    <citation type="journal article" date="2015" name="Genome Announc.">
        <title>Expanding the biotechnology potential of lactobacilli through comparative genomics of 213 strains and associated genera.</title>
        <authorList>
            <person name="Sun Z."/>
            <person name="Harris H.M."/>
            <person name="McCann A."/>
            <person name="Guo C."/>
            <person name="Argimon S."/>
            <person name="Zhang W."/>
            <person name="Yang X."/>
            <person name="Jeffery I.B."/>
            <person name="Cooney J.C."/>
            <person name="Kagawa T.F."/>
            <person name="Liu W."/>
            <person name="Song Y."/>
            <person name="Salvetti E."/>
            <person name="Wrobel A."/>
            <person name="Rasinkangas P."/>
            <person name="Parkhill J."/>
            <person name="Rea M.C."/>
            <person name="O'Sullivan O."/>
            <person name="Ritari J."/>
            <person name="Douillard F.P."/>
            <person name="Paul Ross R."/>
            <person name="Yang R."/>
            <person name="Briner A.E."/>
            <person name="Felis G.E."/>
            <person name="de Vos W.M."/>
            <person name="Barrangou R."/>
            <person name="Klaenhammer T.R."/>
            <person name="Caufield P.W."/>
            <person name="Cui Y."/>
            <person name="Zhang H."/>
            <person name="O'Toole P.W."/>
        </authorList>
    </citation>
    <scope>NUCLEOTIDE SEQUENCE [LARGE SCALE GENOMIC DNA]</scope>
    <source>
        <strain evidence="2 3">LMG 26013</strain>
    </source>
</reference>
<dbReference type="STRING" id="942150.IV64_GL001297"/>
<dbReference type="InterPro" id="IPR024072">
    <property type="entry name" value="DHFR-like_dom_sf"/>
</dbReference>
<sequence length="182" mass="20307">MRKVQFYGAISIDGYLATKDNRLDWLFQTSGADEAPTKTFMQQVDTAIMGRHTYEYTMEQTTDQLINPFNPDTQSIVMTSAPHPGDDHTQFTNADVTELVQELRQKAGQNIWIVGGAGILMPLLAANLVDEMFIQIAPVILGSGIPLFTTIDHQQRFELVATNQYGQLAEVHYRKQSGAKGE</sequence>
<comment type="caution">
    <text evidence="2">The sequence shown here is derived from an EMBL/GenBank/DDBJ whole genome shotgun (WGS) entry which is preliminary data.</text>
</comment>
<dbReference type="GO" id="GO:0009231">
    <property type="term" value="P:riboflavin biosynthetic process"/>
    <property type="evidence" value="ECO:0007669"/>
    <property type="project" value="InterPro"/>
</dbReference>
<dbReference type="SUPFAM" id="SSF53597">
    <property type="entry name" value="Dihydrofolate reductase-like"/>
    <property type="match status" value="1"/>
</dbReference>
<dbReference type="InterPro" id="IPR050765">
    <property type="entry name" value="Riboflavin_Biosynth_HTPR"/>
</dbReference>
<gene>
    <name evidence="2" type="ORF">IV64_GL001297</name>
</gene>
<evidence type="ECO:0000313" key="3">
    <source>
        <dbReference type="Proteomes" id="UP000051783"/>
    </source>
</evidence>
<dbReference type="Proteomes" id="UP000051783">
    <property type="component" value="Unassembled WGS sequence"/>
</dbReference>
<evidence type="ECO:0000259" key="1">
    <source>
        <dbReference type="Pfam" id="PF01872"/>
    </source>
</evidence>
<dbReference type="InterPro" id="IPR002734">
    <property type="entry name" value="RibDG_C"/>
</dbReference>
<dbReference type="OrthoDB" id="195113at2"/>
<dbReference type="PANTHER" id="PTHR38011">
    <property type="entry name" value="DIHYDROFOLATE REDUCTASE FAMILY PROTEIN (AFU_ORTHOLOGUE AFUA_8G06820)"/>
    <property type="match status" value="1"/>
</dbReference>
<dbReference type="AlphaFoldDB" id="A0A0R2MRM9"/>
<dbReference type="Gene3D" id="3.40.430.10">
    <property type="entry name" value="Dihydrofolate Reductase, subunit A"/>
    <property type="match status" value="1"/>
</dbReference>
<evidence type="ECO:0000313" key="2">
    <source>
        <dbReference type="EMBL" id="KRO14445.1"/>
    </source>
</evidence>